<keyword evidence="2" id="KW-1185">Reference proteome</keyword>
<reference evidence="2" key="2">
    <citation type="journal article" date="2017" name="Nat. Plants">
        <title>The Aegilops tauschii genome reveals multiple impacts of transposons.</title>
        <authorList>
            <person name="Zhao G."/>
            <person name="Zou C."/>
            <person name="Li K."/>
            <person name="Wang K."/>
            <person name="Li T."/>
            <person name="Gao L."/>
            <person name="Zhang X."/>
            <person name="Wang H."/>
            <person name="Yang Z."/>
            <person name="Liu X."/>
            <person name="Jiang W."/>
            <person name="Mao L."/>
            <person name="Kong X."/>
            <person name="Jiao Y."/>
            <person name="Jia J."/>
        </authorList>
    </citation>
    <scope>NUCLEOTIDE SEQUENCE [LARGE SCALE GENOMIC DNA]</scope>
    <source>
        <strain evidence="2">cv. AL8/78</strain>
    </source>
</reference>
<reference evidence="2" key="1">
    <citation type="journal article" date="2014" name="Science">
        <title>Ancient hybridizations among the ancestral genomes of bread wheat.</title>
        <authorList>
            <consortium name="International Wheat Genome Sequencing Consortium,"/>
            <person name="Marcussen T."/>
            <person name="Sandve S.R."/>
            <person name="Heier L."/>
            <person name="Spannagl M."/>
            <person name="Pfeifer M."/>
            <person name="Jakobsen K.S."/>
            <person name="Wulff B.B."/>
            <person name="Steuernagel B."/>
            <person name="Mayer K.F."/>
            <person name="Olsen O.A."/>
        </authorList>
    </citation>
    <scope>NUCLEOTIDE SEQUENCE [LARGE SCALE GENOMIC DNA]</scope>
    <source>
        <strain evidence="2">cv. AL8/78</strain>
    </source>
</reference>
<reference evidence="1" key="5">
    <citation type="journal article" date="2021" name="G3 (Bethesda)">
        <title>Aegilops tauschii genome assembly Aet v5.0 features greater sequence contiguity and improved annotation.</title>
        <authorList>
            <person name="Wang L."/>
            <person name="Zhu T."/>
            <person name="Rodriguez J.C."/>
            <person name="Deal K.R."/>
            <person name="Dubcovsky J."/>
            <person name="McGuire P.E."/>
            <person name="Lux T."/>
            <person name="Spannagl M."/>
            <person name="Mayer K.F.X."/>
            <person name="Baldrich P."/>
            <person name="Meyers B.C."/>
            <person name="Huo N."/>
            <person name="Gu Y.Q."/>
            <person name="Zhou H."/>
            <person name="Devos K.M."/>
            <person name="Bennetzen J.L."/>
            <person name="Unver T."/>
            <person name="Budak H."/>
            <person name="Gulick P.J."/>
            <person name="Galiba G."/>
            <person name="Kalapos B."/>
            <person name="Nelson D.R."/>
            <person name="Li P."/>
            <person name="You F.M."/>
            <person name="Luo M.C."/>
            <person name="Dvorak J."/>
        </authorList>
    </citation>
    <scope>NUCLEOTIDE SEQUENCE [LARGE SCALE GENOMIC DNA]</scope>
    <source>
        <strain evidence="1">cv. AL8/78</strain>
    </source>
</reference>
<dbReference type="EnsemblPlants" id="AET1Gv20851300.19">
    <property type="protein sequence ID" value="AET1Gv20851300.19"/>
    <property type="gene ID" value="AET1Gv20851300"/>
</dbReference>
<reference evidence="1" key="4">
    <citation type="submission" date="2019-03" db="UniProtKB">
        <authorList>
            <consortium name="EnsemblPlants"/>
        </authorList>
    </citation>
    <scope>IDENTIFICATION</scope>
</reference>
<proteinExistence type="predicted"/>
<accession>A0A452ZMT2</accession>
<sequence>RLPPLGVTRAPSPLCFTWIGTSAGAEAWEIPLPLPRLVRSSGASVPRASVIRSNGSALVFSSVCSCERKNKEQEKQSRYGFLSLSGAWVAPRLRDCCRGPL</sequence>
<protein>
    <submittedName>
        <fullName evidence="1">Uncharacterized protein</fullName>
    </submittedName>
</protein>
<reference evidence="1" key="3">
    <citation type="journal article" date="2017" name="Nature">
        <title>Genome sequence of the progenitor of the wheat D genome Aegilops tauschii.</title>
        <authorList>
            <person name="Luo M.C."/>
            <person name="Gu Y.Q."/>
            <person name="Puiu D."/>
            <person name="Wang H."/>
            <person name="Twardziok S.O."/>
            <person name="Deal K.R."/>
            <person name="Huo N."/>
            <person name="Zhu T."/>
            <person name="Wang L."/>
            <person name="Wang Y."/>
            <person name="McGuire P.E."/>
            <person name="Liu S."/>
            <person name="Long H."/>
            <person name="Ramasamy R.K."/>
            <person name="Rodriguez J.C."/>
            <person name="Van S.L."/>
            <person name="Yuan L."/>
            <person name="Wang Z."/>
            <person name="Xia Z."/>
            <person name="Xiao L."/>
            <person name="Anderson O.D."/>
            <person name="Ouyang S."/>
            <person name="Liang Y."/>
            <person name="Zimin A.V."/>
            <person name="Pertea G."/>
            <person name="Qi P."/>
            <person name="Bennetzen J.L."/>
            <person name="Dai X."/>
            <person name="Dawson M.W."/>
            <person name="Muller H.G."/>
            <person name="Kugler K."/>
            <person name="Rivarola-Duarte L."/>
            <person name="Spannagl M."/>
            <person name="Mayer K.F.X."/>
            <person name="Lu F.H."/>
            <person name="Bevan M.W."/>
            <person name="Leroy P."/>
            <person name="Li P."/>
            <person name="You F.M."/>
            <person name="Sun Q."/>
            <person name="Liu Z."/>
            <person name="Lyons E."/>
            <person name="Wicker T."/>
            <person name="Salzberg S.L."/>
            <person name="Devos K.M."/>
            <person name="Dvorak J."/>
        </authorList>
    </citation>
    <scope>NUCLEOTIDE SEQUENCE [LARGE SCALE GENOMIC DNA]</scope>
    <source>
        <strain evidence="1">cv. AL8/78</strain>
    </source>
</reference>
<organism evidence="1 2">
    <name type="scientific">Aegilops tauschii subsp. strangulata</name>
    <name type="common">Goatgrass</name>
    <dbReference type="NCBI Taxonomy" id="200361"/>
    <lineage>
        <taxon>Eukaryota</taxon>
        <taxon>Viridiplantae</taxon>
        <taxon>Streptophyta</taxon>
        <taxon>Embryophyta</taxon>
        <taxon>Tracheophyta</taxon>
        <taxon>Spermatophyta</taxon>
        <taxon>Magnoliopsida</taxon>
        <taxon>Liliopsida</taxon>
        <taxon>Poales</taxon>
        <taxon>Poaceae</taxon>
        <taxon>BOP clade</taxon>
        <taxon>Pooideae</taxon>
        <taxon>Triticodae</taxon>
        <taxon>Triticeae</taxon>
        <taxon>Triticinae</taxon>
        <taxon>Aegilops</taxon>
    </lineage>
</organism>
<dbReference type="Proteomes" id="UP000015105">
    <property type="component" value="Chromosome 1D"/>
</dbReference>
<evidence type="ECO:0000313" key="1">
    <source>
        <dbReference type="EnsemblPlants" id="AET1Gv20851300.19"/>
    </source>
</evidence>
<evidence type="ECO:0000313" key="2">
    <source>
        <dbReference type="Proteomes" id="UP000015105"/>
    </source>
</evidence>
<dbReference type="AlphaFoldDB" id="A0A452ZMT2"/>
<name>A0A452ZMT2_AEGTS</name>
<dbReference type="Gramene" id="AET1Gv20851300.19">
    <property type="protein sequence ID" value="AET1Gv20851300.19"/>
    <property type="gene ID" value="AET1Gv20851300"/>
</dbReference>